<feature type="domain" description="ABC transporter" evidence="6">
    <location>
        <begin position="13"/>
        <end position="241"/>
    </location>
</feature>
<dbReference type="InterPro" id="IPR017871">
    <property type="entry name" value="ABC_transporter-like_CS"/>
</dbReference>
<sequence>MSSTRATQEIPAFRTRGITKIYGGRGTAEVRALDGVDLDLPEGELVVLLGPSGSGKSTLLNIIGGLDHATSGEAWFRDQELTSMSDRQLTRYRRDNVGFVFQFYNLVASLTARENVALVTDVAPDPMRPEEALALVGLQERQDHFPAQMSGGEQQRVAIARAIAKRPGVLLCDEPTGALDSKTGTAVLAALEDVNTRFGTTTLVITHNAGIRKMAHRVIRFQDGRVVEIEENKTRIRAHEVTW</sequence>
<dbReference type="InterPro" id="IPR003593">
    <property type="entry name" value="AAA+_ATPase"/>
</dbReference>
<dbReference type="PROSITE" id="PS00211">
    <property type="entry name" value="ABC_TRANSPORTER_1"/>
    <property type="match status" value="1"/>
</dbReference>
<dbReference type="OrthoDB" id="9786950at2"/>
<keyword evidence="2" id="KW-0997">Cell inner membrane</keyword>
<dbReference type="PANTHER" id="PTHR42798:SF2">
    <property type="entry name" value="ABC TRANSPORTER ATP-BINDING PROTEIN MG467-RELATED"/>
    <property type="match status" value="1"/>
</dbReference>
<dbReference type="InterPro" id="IPR027417">
    <property type="entry name" value="P-loop_NTPase"/>
</dbReference>
<dbReference type="CDD" id="cd03255">
    <property type="entry name" value="ABC_MJ0796_LolCDE_FtsE"/>
    <property type="match status" value="1"/>
</dbReference>
<organism evidence="7 8">
    <name type="scientific">Marivita geojedonensis</name>
    <dbReference type="NCBI Taxonomy" id="1123756"/>
    <lineage>
        <taxon>Bacteria</taxon>
        <taxon>Pseudomonadati</taxon>
        <taxon>Pseudomonadota</taxon>
        <taxon>Alphaproteobacteria</taxon>
        <taxon>Rhodobacterales</taxon>
        <taxon>Roseobacteraceae</taxon>
        <taxon>Marivita</taxon>
    </lineage>
</organism>
<keyword evidence="4" id="KW-0067">ATP-binding</keyword>
<evidence type="ECO:0000313" key="7">
    <source>
        <dbReference type="EMBL" id="OSQ43797.1"/>
    </source>
</evidence>
<dbReference type="GO" id="GO:0022857">
    <property type="term" value="F:transmembrane transporter activity"/>
    <property type="evidence" value="ECO:0007669"/>
    <property type="project" value="UniProtKB-ARBA"/>
</dbReference>
<dbReference type="GO" id="GO:0005524">
    <property type="term" value="F:ATP binding"/>
    <property type="evidence" value="ECO:0007669"/>
    <property type="project" value="UniProtKB-KW"/>
</dbReference>
<dbReference type="SMART" id="SM00382">
    <property type="entry name" value="AAA"/>
    <property type="match status" value="1"/>
</dbReference>
<keyword evidence="2" id="KW-1003">Cell membrane</keyword>
<dbReference type="EMBL" id="JFKC01000034">
    <property type="protein sequence ID" value="OSQ43797.1"/>
    <property type="molecule type" value="Genomic_DNA"/>
</dbReference>
<dbReference type="InterPro" id="IPR003439">
    <property type="entry name" value="ABC_transporter-like_ATP-bd"/>
</dbReference>
<dbReference type="GO" id="GO:0098796">
    <property type="term" value="C:membrane protein complex"/>
    <property type="evidence" value="ECO:0007669"/>
    <property type="project" value="UniProtKB-ARBA"/>
</dbReference>
<evidence type="ECO:0000313" key="8">
    <source>
        <dbReference type="Proteomes" id="UP000193926"/>
    </source>
</evidence>
<keyword evidence="1" id="KW-0813">Transport</keyword>
<accession>A0A1X4NBC6</accession>
<dbReference type="RefSeq" id="WP_085641436.1">
    <property type="nucleotide sequence ID" value="NZ_JFKC01000034.1"/>
</dbReference>
<evidence type="ECO:0000256" key="4">
    <source>
        <dbReference type="ARBA" id="ARBA00022840"/>
    </source>
</evidence>
<dbReference type="InterPro" id="IPR017911">
    <property type="entry name" value="MacB-like_ATP-bd"/>
</dbReference>
<dbReference type="PANTHER" id="PTHR42798">
    <property type="entry name" value="LIPOPROTEIN-RELEASING SYSTEM ATP-BINDING PROTEIN LOLD"/>
    <property type="match status" value="1"/>
</dbReference>
<dbReference type="Proteomes" id="UP000193926">
    <property type="component" value="Unassembled WGS sequence"/>
</dbReference>
<proteinExistence type="inferred from homology"/>
<keyword evidence="8" id="KW-1185">Reference proteome</keyword>
<evidence type="ECO:0000256" key="2">
    <source>
        <dbReference type="ARBA" id="ARBA00022519"/>
    </source>
</evidence>
<dbReference type="Pfam" id="PF00005">
    <property type="entry name" value="ABC_tran"/>
    <property type="match status" value="1"/>
</dbReference>
<keyword evidence="2" id="KW-0472">Membrane</keyword>
<name>A0A1X4NBC6_9RHOB</name>
<dbReference type="Gene3D" id="3.40.50.300">
    <property type="entry name" value="P-loop containing nucleotide triphosphate hydrolases"/>
    <property type="match status" value="1"/>
</dbReference>
<keyword evidence="3" id="KW-0547">Nucleotide-binding</keyword>
<protein>
    <submittedName>
        <fullName evidence="7">ABC transporter</fullName>
    </submittedName>
</protein>
<comment type="caution">
    <text evidence="7">The sequence shown here is derived from an EMBL/GenBank/DDBJ whole genome shotgun (WGS) entry which is preliminary data.</text>
</comment>
<dbReference type="GO" id="GO:0016887">
    <property type="term" value="F:ATP hydrolysis activity"/>
    <property type="evidence" value="ECO:0007669"/>
    <property type="project" value="InterPro"/>
</dbReference>
<dbReference type="SUPFAM" id="SSF52540">
    <property type="entry name" value="P-loop containing nucleoside triphosphate hydrolases"/>
    <property type="match status" value="1"/>
</dbReference>
<evidence type="ECO:0000256" key="5">
    <source>
        <dbReference type="ARBA" id="ARBA00038388"/>
    </source>
</evidence>
<gene>
    <name evidence="7" type="ORF">MGEO_19520</name>
</gene>
<comment type="similarity">
    <text evidence="5">Belongs to the ABC transporter superfamily. Macrolide exporter (TC 3.A.1.122) family.</text>
</comment>
<dbReference type="FunFam" id="3.40.50.300:FF:000032">
    <property type="entry name" value="Export ABC transporter ATP-binding protein"/>
    <property type="match status" value="1"/>
</dbReference>
<evidence type="ECO:0000256" key="3">
    <source>
        <dbReference type="ARBA" id="ARBA00022741"/>
    </source>
</evidence>
<dbReference type="AlphaFoldDB" id="A0A1X4NBC6"/>
<reference evidence="7 8" key="1">
    <citation type="submission" date="2014-03" db="EMBL/GenBank/DDBJ databases">
        <title>The draft genome sequence of Marivita geojedonensis KCTC 23882.</title>
        <authorList>
            <person name="Lai Q."/>
            <person name="Shao Z."/>
        </authorList>
    </citation>
    <scope>NUCLEOTIDE SEQUENCE [LARGE SCALE GENOMIC DNA]</scope>
    <source>
        <strain evidence="7 8">DPG-138</strain>
    </source>
</reference>
<dbReference type="PROSITE" id="PS50893">
    <property type="entry name" value="ABC_TRANSPORTER_2"/>
    <property type="match status" value="1"/>
</dbReference>
<evidence type="ECO:0000256" key="1">
    <source>
        <dbReference type="ARBA" id="ARBA00022448"/>
    </source>
</evidence>
<evidence type="ECO:0000259" key="6">
    <source>
        <dbReference type="PROSITE" id="PS50893"/>
    </source>
</evidence>
<dbReference type="STRING" id="1123756.MGEO_19520"/>